<gene>
    <name evidence="1" type="ORF">BT96DRAFT_571254</name>
</gene>
<dbReference type="EMBL" id="ML769439">
    <property type="protein sequence ID" value="KAE9402067.1"/>
    <property type="molecule type" value="Genomic_DNA"/>
</dbReference>
<evidence type="ECO:0008006" key="3">
    <source>
        <dbReference type="Google" id="ProtNLM"/>
    </source>
</evidence>
<organism evidence="1 2">
    <name type="scientific">Gymnopus androsaceus JB14</name>
    <dbReference type="NCBI Taxonomy" id="1447944"/>
    <lineage>
        <taxon>Eukaryota</taxon>
        <taxon>Fungi</taxon>
        <taxon>Dikarya</taxon>
        <taxon>Basidiomycota</taxon>
        <taxon>Agaricomycotina</taxon>
        <taxon>Agaricomycetes</taxon>
        <taxon>Agaricomycetidae</taxon>
        <taxon>Agaricales</taxon>
        <taxon>Marasmiineae</taxon>
        <taxon>Omphalotaceae</taxon>
        <taxon>Gymnopus</taxon>
    </lineage>
</organism>
<evidence type="ECO:0000313" key="1">
    <source>
        <dbReference type="EMBL" id="KAE9402067.1"/>
    </source>
</evidence>
<dbReference type="AlphaFoldDB" id="A0A6A4HYQ1"/>
<protein>
    <recommendedName>
        <fullName evidence="3">F-box domain-containing protein</fullName>
    </recommendedName>
</protein>
<accession>A0A6A4HYQ1</accession>
<reference evidence="1" key="1">
    <citation type="journal article" date="2019" name="Environ. Microbiol.">
        <title>Fungal ecological strategies reflected in gene transcription - a case study of two litter decomposers.</title>
        <authorList>
            <person name="Barbi F."/>
            <person name="Kohler A."/>
            <person name="Barry K."/>
            <person name="Baskaran P."/>
            <person name="Daum C."/>
            <person name="Fauchery L."/>
            <person name="Ihrmark K."/>
            <person name="Kuo A."/>
            <person name="LaButti K."/>
            <person name="Lipzen A."/>
            <person name="Morin E."/>
            <person name="Grigoriev I.V."/>
            <person name="Henrissat B."/>
            <person name="Lindahl B."/>
            <person name="Martin F."/>
        </authorList>
    </citation>
    <scope>NUCLEOTIDE SEQUENCE</scope>
    <source>
        <strain evidence="1">JB14</strain>
    </source>
</reference>
<dbReference type="Proteomes" id="UP000799118">
    <property type="component" value="Unassembled WGS sequence"/>
</dbReference>
<proteinExistence type="predicted"/>
<keyword evidence="2" id="KW-1185">Reference proteome</keyword>
<name>A0A6A4HYQ1_9AGAR</name>
<sequence>MLRNICNPSLTCLILDLSLRDKAPPLEPRYVSEIIQQIGDDCPGLTDFGIGFPNPEQQHSVELITSALNSIRFPNLKYLDLGYDGDPNSPSGLALDWNQFLLNHPTVEDLQYRHSRALPDCLPRLKAFKGAFDCRDVLSLGAYRLLSALELEVYQPWDINDVVNFRLTLQEMPLLQTLVLKRG</sequence>
<evidence type="ECO:0000313" key="2">
    <source>
        <dbReference type="Proteomes" id="UP000799118"/>
    </source>
</evidence>